<dbReference type="EMBL" id="CP014673">
    <property type="protein sequence ID" value="ANX01772.1"/>
    <property type="molecule type" value="Genomic_DNA"/>
</dbReference>
<sequence length="193" mass="22130">MQQNIIFVILLCFILLTSGCTVLESGSLNEQEIGVDDSNGKAMLNELVDHYQIAEDERMYFRNDIENILSLLNSEGKIPFYKECDSEYLEEHARVIESCFTEKYVNVILSDEKTSKEIKPIIVLLMVEGISPPDFAKEGEVYYKLTFYQSVPSKYEVEDKNAIRSPYDGINTYIIGLERKEGKWNSVYYGNGS</sequence>
<evidence type="ECO:0000313" key="1">
    <source>
        <dbReference type="EMBL" id="ANX01772.1"/>
    </source>
</evidence>
<organism evidence="1 2">
    <name type="scientific">Thermoclostridium stercorarium subsp. leptospartum DSM 9219</name>
    <dbReference type="NCBI Taxonomy" id="1346611"/>
    <lineage>
        <taxon>Bacteria</taxon>
        <taxon>Bacillati</taxon>
        <taxon>Bacillota</taxon>
        <taxon>Clostridia</taxon>
        <taxon>Eubacteriales</taxon>
        <taxon>Oscillospiraceae</taxon>
        <taxon>Thermoclostridium</taxon>
    </lineage>
</organism>
<dbReference type="RefSeq" id="WP_065820937.1">
    <property type="nucleotide sequence ID" value="NZ_CP014673.1"/>
</dbReference>
<evidence type="ECO:0000313" key="2">
    <source>
        <dbReference type="Proteomes" id="UP000092931"/>
    </source>
</evidence>
<gene>
    <name evidence="1" type="ORF">CSTERLE_09415</name>
</gene>
<dbReference type="Proteomes" id="UP000092931">
    <property type="component" value="Chromosome"/>
</dbReference>
<reference evidence="1 2" key="1">
    <citation type="submission" date="2016-02" db="EMBL/GenBank/DDBJ databases">
        <title>Comparison of Clostridium stercorarium subspecies using comparative genomics and transcriptomics.</title>
        <authorList>
            <person name="Schellenberg J."/>
            <person name="Thallinger G."/>
            <person name="Levin D.B."/>
            <person name="Zhang X."/>
            <person name="Alvare G."/>
            <person name="Fristensky B."/>
            <person name="Sparling R."/>
        </authorList>
    </citation>
    <scope>NUCLEOTIDE SEQUENCE [LARGE SCALE GENOMIC DNA]</scope>
    <source>
        <strain evidence="1 2">DSM 9219</strain>
    </source>
</reference>
<dbReference type="AlphaFoldDB" id="A0A1B1YM05"/>
<proteinExistence type="predicted"/>
<protein>
    <submittedName>
        <fullName evidence="1">Uncharacterized protein</fullName>
    </submittedName>
</protein>
<accession>A0A1B1YM05</accession>
<name>A0A1B1YM05_THEST</name>